<feature type="region of interest" description="Disordered" evidence="7">
    <location>
        <begin position="222"/>
        <end position="262"/>
    </location>
</feature>
<dbReference type="GO" id="GO:0007274">
    <property type="term" value="P:neuromuscular synaptic transmission"/>
    <property type="evidence" value="ECO:0007669"/>
    <property type="project" value="TreeGrafter"/>
</dbReference>
<dbReference type="SUPFAM" id="SSF103657">
    <property type="entry name" value="BAR/IMD domain-like"/>
    <property type="match status" value="1"/>
</dbReference>
<dbReference type="Gene3D" id="1.20.1270.60">
    <property type="entry name" value="Arfaptin homology (AH) domain/BAR domain"/>
    <property type="match status" value="1"/>
</dbReference>
<name>A0A8C0FT08_BUBBB</name>
<feature type="domain" description="SH3" evidence="8">
    <location>
        <begin position="265"/>
        <end position="323"/>
    </location>
</feature>
<dbReference type="InterPro" id="IPR035460">
    <property type="entry name" value="FCHSD_SH3_1"/>
</dbReference>
<dbReference type="Ensembl" id="ENSBOBT00000022948.1">
    <property type="protein sequence ID" value="ENSBOBP00000022441.1"/>
    <property type="gene ID" value="ENSBOBG00000013520.1"/>
</dbReference>
<feature type="compositionally biased region" description="Basic and acidic residues" evidence="7">
    <location>
        <begin position="222"/>
        <end position="235"/>
    </location>
</feature>
<dbReference type="PROSITE" id="PS50002">
    <property type="entry name" value="SH3"/>
    <property type="match status" value="1"/>
</dbReference>
<evidence type="ECO:0000256" key="2">
    <source>
        <dbReference type="ARBA" id="ARBA00022443"/>
    </source>
</evidence>
<dbReference type="GO" id="GO:0042995">
    <property type="term" value="C:cell projection"/>
    <property type="evidence" value="ECO:0007669"/>
    <property type="project" value="UniProtKB-SubCell"/>
</dbReference>
<dbReference type="InterPro" id="IPR027267">
    <property type="entry name" value="AH/BAR_dom_sf"/>
</dbReference>
<reference evidence="9" key="2">
    <citation type="submission" date="2025-09" db="UniProtKB">
        <authorList>
            <consortium name="Ensembl"/>
        </authorList>
    </citation>
    <scope>IDENTIFICATION</scope>
</reference>
<dbReference type="PANTHER" id="PTHR15735">
    <property type="entry name" value="FCH AND DOUBLE SH3 DOMAINS PROTEIN"/>
    <property type="match status" value="1"/>
</dbReference>
<proteinExistence type="predicted"/>
<keyword evidence="3" id="KW-0446">Lipid-binding</keyword>
<accession>A0A8C0FT08</accession>
<sequence length="367" mass="40218">MKRDWSVVAVWKGVIEGTAHAGQVRVTASESYRALERMLKKGIERLQKAQAELLETVKELDKAKKQFTHLQRSSEVAKDKAADVEARLQKSDRRIFHTKASLQKLSAKFLARVAEHSRQLVGVQNEYGFALVSATAHLEHYRRVELPAAMQVGAARTPPMSPPQGPVRSIIPVPLQGVQPFLSHPVLPQVCLLPPGDDGASLEKEARRWATRVARDCKNKAHSEEVGAVLPREEAPTGLDLSEFDDYEDSDEPDEDNDPCPAARTYPYTCRVIFGYQADELSITQGEELEIIEDGDAEEWVKARNKEGQVGYVPEKYLLSLGGELGDEAGPPGPSALHRQLSSIMAAELVLEPGGGCWGVTSPGEGG</sequence>
<keyword evidence="2 5" id="KW-0728">SH3 domain</keyword>
<dbReference type="GO" id="GO:0008289">
    <property type="term" value="F:lipid binding"/>
    <property type="evidence" value="ECO:0007669"/>
    <property type="project" value="UniProtKB-KW"/>
</dbReference>
<dbReference type="InterPro" id="IPR001452">
    <property type="entry name" value="SH3_domain"/>
</dbReference>
<dbReference type="GO" id="GO:0030833">
    <property type="term" value="P:regulation of actin filament polymerization"/>
    <property type="evidence" value="ECO:0007669"/>
    <property type="project" value="TreeGrafter"/>
</dbReference>
<dbReference type="Pfam" id="PF00018">
    <property type="entry name" value="SH3_1"/>
    <property type="match status" value="1"/>
</dbReference>
<evidence type="ECO:0000256" key="3">
    <source>
        <dbReference type="ARBA" id="ARBA00023121"/>
    </source>
</evidence>
<feature type="coiled-coil region" evidence="6">
    <location>
        <begin position="32"/>
        <end position="66"/>
    </location>
</feature>
<reference evidence="9" key="1">
    <citation type="submission" date="2025-08" db="UniProtKB">
        <authorList>
            <consortium name="Ensembl"/>
        </authorList>
    </citation>
    <scope>IDENTIFICATION</scope>
</reference>
<dbReference type="AlphaFoldDB" id="A0A8C0FT08"/>
<dbReference type="Proteomes" id="UP000694567">
    <property type="component" value="Unplaced"/>
</dbReference>
<protein>
    <recommendedName>
        <fullName evidence="8">SH3 domain-containing protein</fullName>
    </recommendedName>
</protein>
<dbReference type="PANTHER" id="PTHR15735:SF4">
    <property type="entry name" value="F-BAR AND DOUBLE SH3 DOMAINS PROTEIN 1"/>
    <property type="match status" value="1"/>
</dbReference>
<feature type="compositionally biased region" description="Acidic residues" evidence="7">
    <location>
        <begin position="242"/>
        <end position="258"/>
    </location>
</feature>
<comment type="subcellular location">
    <subcellularLocation>
        <location evidence="1">Cell projection</location>
    </subcellularLocation>
</comment>
<evidence type="ECO:0000259" key="8">
    <source>
        <dbReference type="PROSITE" id="PS50002"/>
    </source>
</evidence>
<evidence type="ECO:0000256" key="7">
    <source>
        <dbReference type="SAM" id="MobiDB-lite"/>
    </source>
</evidence>
<evidence type="ECO:0000313" key="9">
    <source>
        <dbReference type="Ensembl" id="ENSBOBP00000022441.1"/>
    </source>
</evidence>
<dbReference type="GO" id="GO:0031594">
    <property type="term" value="C:neuromuscular junction"/>
    <property type="evidence" value="ECO:0007669"/>
    <property type="project" value="TreeGrafter"/>
</dbReference>
<dbReference type="Gene3D" id="2.30.30.40">
    <property type="entry name" value="SH3 Domains"/>
    <property type="match status" value="1"/>
</dbReference>
<organism evidence="9 10">
    <name type="scientific">Bubo bubo</name>
    <name type="common">Eurasian eagle-owl</name>
    <name type="synonym">Strix bubo</name>
    <dbReference type="NCBI Taxonomy" id="30461"/>
    <lineage>
        <taxon>Eukaryota</taxon>
        <taxon>Metazoa</taxon>
        <taxon>Chordata</taxon>
        <taxon>Craniata</taxon>
        <taxon>Vertebrata</taxon>
        <taxon>Euteleostomi</taxon>
        <taxon>Archelosauria</taxon>
        <taxon>Archosauria</taxon>
        <taxon>Dinosauria</taxon>
        <taxon>Saurischia</taxon>
        <taxon>Theropoda</taxon>
        <taxon>Coelurosauria</taxon>
        <taxon>Aves</taxon>
        <taxon>Neognathae</taxon>
        <taxon>Neoaves</taxon>
        <taxon>Telluraves</taxon>
        <taxon>Strigiformes</taxon>
        <taxon>Strigidae</taxon>
        <taxon>Bubo</taxon>
    </lineage>
</organism>
<evidence type="ECO:0000256" key="4">
    <source>
        <dbReference type="ARBA" id="ARBA00023273"/>
    </source>
</evidence>
<evidence type="ECO:0000313" key="10">
    <source>
        <dbReference type="Proteomes" id="UP000694567"/>
    </source>
</evidence>
<dbReference type="FunFam" id="2.30.30.40:FF:000060">
    <property type="entry name" value="FCH and double SH3 domains protein 2"/>
    <property type="match status" value="1"/>
</dbReference>
<keyword evidence="10" id="KW-1185">Reference proteome</keyword>
<keyword evidence="6" id="KW-0175">Coiled coil</keyword>
<dbReference type="GO" id="GO:0055037">
    <property type="term" value="C:recycling endosome"/>
    <property type="evidence" value="ECO:0007669"/>
    <property type="project" value="TreeGrafter"/>
</dbReference>
<keyword evidence="4" id="KW-0966">Cell projection</keyword>
<evidence type="ECO:0000256" key="1">
    <source>
        <dbReference type="ARBA" id="ARBA00004316"/>
    </source>
</evidence>
<dbReference type="InterPro" id="IPR036028">
    <property type="entry name" value="SH3-like_dom_sf"/>
</dbReference>
<dbReference type="SMART" id="SM00326">
    <property type="entry name" value="SH3"/>
    <property type="match status" value="1"/>
</dbReference>
<dbReference type="CDD" id="cd11761">
    <property type="entry name" value="SH3_FCHSD_1"/>
    <property type="match status" value="1"/>
</dbReference>
<evidence type="ECO:0000256" key="6">
    <source>
        <dbReference type="SAM" id="Coils"/>
    </source>
</evidence>
<evidence type="ECO:0000256" key="5">
    <source>
        <dbReference type="PROSITE-ProRule" id="PRU00192"/>
    </source>
</evidence>
<dbReference type="SUPFAM" id="SSF50044">
    <property type="entry name" value="SH3-domain"/>
    <property type="match status" value="1"/>
</dbReference>